<keyword evidence="1" id="KW-0472">Membrane</keyword>
<protein>
    <submittedName>
        <fullName evidence="2">Predicted membrane-associated</fullName>
    </submittedName>
</protein>
<proteinExistence type="predicted"/>
<evidence type="ECO:0000313" key="2">
    <source>
        <dbReference type="EMBL" id="CUU40762.1"/>
    </source>
</evidence>
<dbReference type="EMBL" id="JRPF02000003">
    <property type="protein sequence ID" value="TLD78774.1"/>
    <property type="molecule type" value="Genomic_DNA"/>
</dbReference>
<keyword evidence="1" id="KW-0812">Transmembrane</keyword>
<sequence>MGSDFRIDYALKNFVWFLVFSAICTFCIMSFLMPQITEYKKQALESRRARITFNQINKDYLAIEAQLRTFSIQNHKLLASLKNKNDEAKLLELLQTQFSAVELKKLSSTKEQEIIDTRYQIVGYAVDSQSIEDFIEWANSMPYFVKVELPIKMEFDEKSKHLYFVMVLSLKYSDYAEHPIITDNKLRFDDFKP</sequence>
<dbReference type="STRING" id="76936.BN2458_PEG1879"/>
<dbReference type="RefSeq" id="WP_034327503.1">
    <property type="nucleotide sequence ID" value="NZ_CAJTQN010000001.1"/>
</dbReference>
<evidence type="ECO:0000313" key="5">
    <source>
        <dbReference type="Proteomes" id="UP000064525"/>
    </source>
</evidence>
<reference evidence="2" key="3">
    <citation type="submission" date="2015-11" db="EMBL/GenBank/DDBJ databases">
        <authorList>
            <person name="Zhang Y."/>
            <person name="Guo Z."/>
        </authorList>
    </citation>
    <scope>NUCLEOTIDE SEQUENCE</scope>
    <source>
        <strain evidence="2">1</strain>
    </source>
</reference>
<evidence type="ECO:0000313" key="4">
    <source>
        <dbReference type="Proteomes" id="UP000029925"/>
    </source>
</evidence>
<keyword evidence="1" id="KW-1133">Transmembrane helix</keyword>
<dbReference type="Proteomes" id="UP000064525">
    <property type="component" value="Chromosome I"/>
</dbReference>
<dbReference type="KEGG" id="hty:BN2458_PEG1879"/>
<name>A0A099UCZ4_9HELI</name>
<dbReference type="OrthoDB" id="5322887at2"/>
<reference evidence="3 4" key="1">
    <citation type="journal article" date="2014" name="Genome Announc.">
        <title>Draft genome sequences of eight enterohepatic helicobacter species isolated from both laboratory and wild rodents.</title>
        <authorList>
            <person name="Sheh A."/>
            <person name="Shen Z."/>
            <person name="Fox J.G."/>
        </authorList>
    </citation>
    <scope>NUCLEOTIDE SEQUENCE [LARGE SCALE GENOMIC DNA]</scope>
    <source>
        <strain evidence="3 4">MIT 98-6810</strain>
    </source>
</reference>
<reference evidence="5" key="2">
    <citation type="submission" date="2015-11" db="EMBL/GenBank/DDBJ databases">
        <authorList>
            <person name="Anvar S.Y."/>
        </authorList>
    </citation>
    <scope>NUCLEOTIDE SEQUENCE [LARGE SCALE GENOMIC DNA]</scope>
</reference>
<dbReference type="Proteomes" id="UP000029925">
    <property type="component" value="Unassembled WGS sequence"/>
</dbReference>
<gene>
    <name evidence="2" type="ORF">BN2458_PEG1879</name>
    <name evidence="3" type="ORF">LS75_003195</name>
</gene>
<accession>A0A099UCZ4</accession>
<evidence type="ECO:0000313" key="3">
    <source>
        <dbReference type="EMBL" id="TLD78774.1"/>
    </source>
</evidence>
<organism evidence="2 5">
    <name type="scientific">Helicobacter typhlonius</name>
    <dbReference type="NCBI Taxonomy" id="76936"/>
    <lineage>
        <taxon>Bacteria</taxon>
        <taxon>Pseudomonadati</taxon>
        <taxon>Campylobacterota</taxon>
        <taxon>Epsilonproteobacteria</taxon>
        <taxon>Campylobacterales</taxon>
        <taxon>Helicobacteraceae</taxon>
        <taxon>Helicobacter</taxon>
    </lineage>
</organism>
<dbReference type="EMBL" id="LN907858">
    <property type="protein sequence ID" value="CUU40762.1"/>
    <property type="molecule type" value="Genomic_DNA"/>
</dbReference>
<feature type="transmembrane region" description="Helical" evidence="1">
    <location>
        <begin position="14"/>
        <end position="33"/>
    </location>
</feature>
<dbReference type="PATRIC" id="fig|76936.10.peg.1833"/>
<keyword evidence="4" id="KW-1185">Reference proteome</keyword>
<evidence type="ECO:0000256" key="1">
    <source>
        <dbReference type="SAM" id="Phobius"/>
    </source>
</evidence>
<dbReference type="GeneID" id="78152005"/>
<dbReference type="AlphaFoldDB" id="A0A099UCZ4"/>